<evidence type="ECO:0000256" key="10">
    <source>
        <dbReference type="RuleBase" id="RU004005"/>
    </source>
</evidence>
<sequence>MATSYLATVLKRLTLTAAPAAATRLVPSAALHTAGGPLAKNWNGHNTGPQRWLQYNKVIYPPQQQSTDGDGPAEVRPAYVCHQKTHIKYSPKKMWYVASFVRGMTVDEALRQLAFIDKQGASHVREAILEAVELAVRRHNVEFRTNLWVAESFCGKGRVFKGIRRHARGRTGEVEYKHCHYFVRLEEGTPPAHYYQPAPKTGEQQLAEWEASMRKRKVINSL</sequence>
<reference evidence="11" key="2">
    <citation type="submission" date="2020-05" db="UniProtKB">
        <authorList>
            <consortium name="EnsemblMetazoa"/>
        </authorList>
    </citation>
    <scope>IDENTIFICATION</scope>
    <source>
        <strain evidence="11">WRAIR2</strain>
    </source>
</reference>
<dbReference type="GO" id="GO:0003735">
    <property type="term" value="F:structural constituent of ribosome"/>
    <property type="evidence" value="ECO:0007669"/>
    <property type="project" value="InterPro"/>
</dbReference>
<dbReference type="GO" id="GO:0005762">
    <property type="term" value="C:mitochondrial large ribosomal subunit"/>
    <property type="evidence" value="ECO:0007669"/>
    <property type="project" value="TreeGrafter"/>
</dbReference>
<comment type="subcellular location">
    <subcellularLocation>
        <location evidence="1">Mitochondrion</location>
    </subcellularLocation>
</comment>
<keyword evidence="12" id="KW-1185">Reference proteome</keyword>
<dbReference type="PANTHER" id="PTHR13501">
    <property type="entry name" value="CHLOROPLAST 50S RIBOSOMAL PROTEIN L22-RELATED"/>
    <property type="match status" value="1"/>
</dbReference>
<dbReference type="Gene3D" id="3.90.470.10">
    <property type="entry name" value="Ribosomal protein L22/L17"/>
    <property type="match status" value="1"/>
</dbReference>
<organism evidence="11 12">
    <name type="scientific">Anopheles dirus</name>
    <dbReference type="NCBI Taxonomy" id="7168"/>
    <lineage>
        <taxon>Eukaryota</taxon>
        <taxon>Metazoa</taxon>
        <taxon>Ecdysozoa</taxon>
        <taxon>Arthropoda</taxon>
        <taxon>Hexapoda</taxon>
        <taxon>Insecta</taxon>
        <taxon>Pterygota</taxon>
        <taxon>Neoptera</taxon>
        <taxon>Endopterygota</taxon>
        <taxon>Diptera</taxon>
        <taxon>Nematocera</taxon>
        <taxon>Culicoidea</taxon>
        <taxon>Culicidae</taxon>
        <taxon>Anophelinae</taxon>
        <taxon>Anopheles</taxon>
    </lineage>
</organism>
<proteinExistence type="inferred from homology"/>
<evidence type="ECO:0000256" key="3">
    <source>
        <dbReference type="ARBA" id="ARBA00022946"/>
    </source>
</evidence>
<evidence type="ECO:0000313" key="12">
    <source>
        <dbReference type="Proteomes" id="UP000075884"/>
    </source>
</evidence>
<evidence type="ECO:0000256" key="6">
    <source>
        <dbReference type="ARBA" id="ARBA00023274"/>
    </source>
</evidence>
<comment type="similarity">
    <text evidence="2 10">Belongs to the universal ribosomal protein uL22 family.</text>
</comment>
<comment type="subunit">
    <text evidence="9">Component of the mitochondrial ribosome large subunit (39S) which comprises a 16S rRNA and about 50 distinct proteins.</text>
</comment>
<dbReference type="VEuPathDB" id="VectorBase:ADIR000789"/>
<dbReference type="GO" id="GO:0006412">
    <property type="term" value="P:translation"/>
    <property type="evidence" value="ECO:0007669"/>
    <property type="project" value="InterPro"/>
</dbReference>
<evidence type="ECO:0000313" key="11">
    <source>
        <dbReference type="EnsemblMetazoa" id="ADIR000789-PA"/>
    </source>
</evidence>
<evidence type="ECO:0000256" key="9">
    <source>
        <dbReference type="ARBA" id="ARBA00038782"/>
    </source>
</evidence>
<evidence type="ECO:0000256" key="7">
    <source>
        <dbReference type="ARBA" id="ARBA00035286"/>
    </source>
</evidence>
<accession>A0A182MZI4</accession>
<evidence type="ECO:0000256" key="4">
    <source>
        <dbReference type="ARBA" id="ARBA00022980"/>
    </source>
</evidence>
<dbReference type="InterPro" id="IPR047867">
    <property type="entry name" value="Ribosomal_uL22_bac/org-type"/>
</dbReference>
<dbReference type="STRING" id="7168.A0A182MZI4"/>
<evidence type="ECO:0000256" key="5">
    <source>
        <dbReference type="ARBA" id="ARBA00023128"/>
    </source>
</evidence>
<dbReference type="CDD" id="cd00336">
    <property type="entry name" value="Ribosomal_L22"/>
    <property type="match status" value="1"/>
</dbReference>
<keyword evidence="5" id="KW-0496">Mitochondrion</keyword>
<reference evidence="12" key="1">
    <citation type="submission" date="2013-03" db="EMBL/GenBank/DDBJ databases">
        <title>The Genome Sequence of Anopheles dirus WRAIR2.</title>
        <authorList>
            <consortium name="The Broad Institute Genomics Platform"/>
            <person name="Neafsey D.E."/>
            <person name="Walton C."/>
            <person name="Walker B."/>
            <person name="Young S.K."/>
            <person name="Zeng Q."/>
            <person name="Gargeya S."/>
            <person name="Fitzgerald M."/>
            <person name="Haas B."/>
            <person name="Abouelleil A."/>
            <person name="Allen A.W."/>
            <person name="Alvarado L."/>
            <person name="Arachchi H.M."/>
            <person name="Berlin A.M."/>
            <person name="Chapman S.B."/>
            <person name="Gainer-Dewar J."/>
            <person name="Goldberg J."/>
            <person name="Griggs A."/>
            <person name="Gujja S."/>
            <person name="Hansen M."/>
            <person name="Howarth C."/>
            <person name="Imamovic A."/>
            <person name="Ireland A."/>
            <person name="Larimer J."/>
            <person name="McCowan C."/>
            <person name="Murphy C."/>
            <person name="Pearson M."/>
            <person name="Poon T.W."/>
            <person name="Priest M."/>
            <person name="Roberts A."/>
            <person name="Saif S."/>
            <person name="Shea T."/>
            <person name="Sisk P."/>
            <person name="Sykes S."/>
            <person name="Wortman J."/>
            <person name="Nusbaum C."/>
            <person name="Birren B."/>
        </authorList>
    </citation>
    <scope>NUCLEOTIDE SEQUENCE [LARGE SCALE GENOMIC DNA]</scope>
    <source>
        <strain evidence="12">WRAIR2</strain>
    </source>
</reference>
<name>A0A182MZI4_9DIPT</name>
<dbReference type="InterPro" id="IPR001063">
    <property type="entry name" value="Ribosomal_uL22"/>
</dbReference>
<evidence type="ECO:0000256" key="1">
    <source>
        <dbReference type="ARBA" id="ARBA00004173"/>
    </source>
</evidence>
<dbReference type="Pfam" id="PF00237">
    <property type="entry name" value="Ribosomal_L22"/>
    <property type="match status" value="1"/>
</dbReference>
<dbReference type="SUPFAM" id="SSF54843">
    <property type="entry name" value="Ribosomal protein L22"/>
    <property type="match status" value="1"/>
</dbReference>
<dbReference type="AlphaFoldDB" id="A0A182MZI4"/>
<protein>
    <recommendedName>
        <fullName evidence="7">Large ribosomal subunit protein uL22m</fullName>
    </recommendedName>
    <alternativeName>
        <fullName evidence="8">39S ribosomal protein L22, mitochondrial</fullName>
    </alternativeName>
</protein>
<evidence type="ECO:0000256" key="8">
    <source>
        <dbReference type="ARBA" id="ARBA00035506"/>
    </source>
</evidence>
<keyword evidence="4 10" id="KW-0689">Ribosomal protein</keyword>
<dbReference type="Proteomes" id="UP000075884">
    <property type="component" value="Unassembled WGS sequence"/>
</dbReference>
<dbReference type="InterPro" id="IPR036394">
    <property type="entry name" value="Ribosomal_uL22_sf"/>
</dbReference>
<evidence type="ECO:0000256" key="2">
    <source>
        <dbReference type="ARBA" id="ARBA00009451"/>
    </source>
</evidence>
<dbReference type="FunFam" id="3.90.470.10:FF:000009">
    <property type="entry name" value="39S ribosomal protein L22, mitochondrial"/>
    <property type="match status" value="1"/>
</dbReference>
<keyword evidence="3" id="KW-0809">Transit peptide</keyword>
<dbReference type="PANTHER" id="PTHR13501:SF8">
    <property type="entry name" value="LARGE RIBOSOMAL SUBUNIT PROTEIN UL22M"/>
    <property type="match status" value="1"/>
</dbReference>
<dbReference type="EnsemblMetazoa" id="ADIR000789-RA">
    <property type="protein sequence ID" value="ADIR000789-PA"/>
    <property type="gene ID" value="ADIR000789"/>
</dbReference>
<keyword evidence="6 10" id="KW-0687">Ribonucleoprotein</keyword>